<dbReference type="SUPFAM" id="SSF109854">
    <property type="entry name" value="DinB/YfiT-like putative metalloenzymes"/>
    <property type="match status" value="1"/>
</dbReference>
<dbReference type="Proteomes" id="UP000549911">
    <property type="component" value="Unassembled WGS sequence"/>
</dbReference>
<dbReference type="InterPro" id="IPR034660">
    <property type="entry name" value="DinB/YfiT-like"/>
</dbReference>
<protein>
    <submittedName>
        <fullName evidence="2">Putative damage-inducible protein DinB</fullName>
    </submittedName>
</protein>
<evidence type="ECO:0000313" key="3">
    <source>
        <dbReference type="Proteomes" id="UP000549911"/>
    </source>
</evidence>
<keyword evidence="3" id="KW-1185">Reference proteome</keyword>
<reference evidence="2 3" key="1">
    <citation type="submission" date="2020-07" db="EMBL/GenBank/DDBJ databases">
        <authorList>
            <person name="Partida-Martinez L."/>
            <person name="Huntemann M."/>
            <person name="Clum A."/>
            <person name="Wang J."/>
            <person name="Palaniappan K."/>
            <person name="Ritter S."/>
            <person name="Chen I.-M."/>
            <person name="Stamatis D."/>
            <person name="Reddy T."/>
            <person name="O'Malley R."/>
            <person name="Daum C."/>
            <person name="Shapiro N."/>
            <person name="Ivanova N."/>
            <person name="Kyrpides N."/>
            <person name="Woyke T."/>
        </authorList>
    </citation>
    <scope>NUCLEOTIDE SEQUENCE [LARGE SCALE GENOMIC DNA]</scope>
    <source>
        <strain evidence="2 3">AT2.17</strain>
    </source>
</reference>
<feature type="region of interest" description="Disordered" evidence="1">
    <location>
        <begin position="1"/>
        <end position="20"/>
    </location>
</feature>
<sequence>MANPGYDGMWLPDDQDPRMQDLQPTRGERACLVGYLEHYRQTLALKCDGLTAEQLATKAVPPSNISLLGLVRHMARVEQSWFRRVIEARMDLPRLFAGEDEDAGFDFPSVDDDLVRASHALWQSEIAYARDVLDRTDLDTVVDVHGEPTEVRDIIVHMVEEYARHCGHADLVRECIDGRAGQ</sequence>
<comment type="caution">
    <text evidence="2">The sequence shown here is derived from an EMBL/GenBank/DDBJ whole genome shotgun (WGS) entry which is preliminary data.</text>
</comment>
<evidence type="ECO:0000313" key="2">
    <source>
        <dbReference type="EMBL" id="NYE35311.1"/>
    </source>
</evidence>
<name>A0A7Y9H0E7_9ACTN</name>
<evidence type="ECO:0000256" key="1">
    <source>
        <dbReference type="SAM" id="MobiDB-lite"/>
    </source>
</evidence>
<gene>
    <name evidence="2" type="ORF">F4692_000415</name>
</gene>
<dbReference type="AlphaFoldDB" id="A0A7Y9H0E7"/>
<dbReference type="Pfam" id="PF04978">
    <property type="entry name" value="MST"/>
    <property type="match status" value="1"/>
</dbReference>
<organism evidence="2 3">
    <name type="scientific">Nocardioides cavernae</name>
    <dbReference type="NCBI Taxonomy" id="1921566"/>
    <lineage>
        <taxon>Bacteria</taxon>
        <taxon>Bacillati</taxon>
        <taxon>Actinomycetota</taxon>
        <taxon>Actinomycetes</taxon>
        <taxon>Propionibacteriales</taxon>
        <taxon>Nocardioidaceae</taxon>
        <taxon>Nocardioides</taxon>
    </lineage>
</organism>
<dbReference type="InterPro" id="IPR007061">
    <property type="entry name" value="MST-like"/>
</dbReference>
<accession>A0A7Y9H0E7</accession>
<dbReference type="EMBL" id="JACCBW010000001">
    <property type="protein sequence ID" value="NYE35311.1"/>
    <property type="molecule type" value="Genomic_DNA"/>
</dbReference>
<proteinExistence type="predicted"/>
<reference evidence="2 3" key="2">
    <citation type="submission" date="2020-08" db="EMBL/GenBank/DDBJ databases">
        <title>The Agave Microbiome: Exploring the role of microbial communities in plant adaptations to desert environments.</title>
        <authorList>
            <person name="Partida-Martinez L.P."/>
        </authorList>
    </citation>
    <scope>NUCLEOTIDE SEQUENCE [LARGE SCALE GENOMIC DNA]</scope>
    <source>
        <strain evidence="2 3">AT2.17</strain>
    </source>
</reference>
<dbReference type="RefSeq" id="WP_218858125.1">
    <property type="nucleotide sequence ID" value="NZ_JACCBW010000001.1"/>
</dbReference>
<dbReference type="Gene3D" id="1.20.120.450">
    <property type="entry name" value="dinb family like domain"/>
    <property type="match status" value="1"/>
</dbReference>